<dbReference type="EMBL" id="KL197729">
    <property type="protein sequence ID" value="KDQ54280.1"/>
    <property type="molecule type" value="Genomic_DNA"/>
</dbReference>
<dbReference type="Proteomes" id="UP000027265">
    <property type="component" value="Unassembled WGS sequence"/>
</dbReference>
<dbReference type="PANTHER" id="PTHR16301:SF25">
    <property type="entry name" value="PROTEIN IMPACT"/>
    <property type="match status" value="1"/>
</dbReference>
<dbReference type="STRING" id="933084.A0A067PKA4"/>
<evidence type="ECO:0000313" key="4">
    <source>
        <dbReference type="EMBL" id="KDQ54280.1"/>
    </source>
</evidence>
<feature type="domain" description="Impact N-terminal" evidence="3">
    <location>
        <begin position="58"/>
        <end position="162"/>
    </location>
</feature>
<feature type="compositionally biased region" description="Gly residues" evidence="2">
    <location>
        <begin position="173"/>
        <end position="184"/>
    </location>
</feature>
<dbReference type="InterPro" id="IPR023582">
    <property type="entry name" value="Impact"/>
</dbReference>
<evidence type="ECO:0000259" key="3">
    <source>
        <dbReference type="Pfam" id="PF01205"/>
    </source>
</evidence>
<dbReference type="GO" id="GO:0140469">
    <property type="term" value="P:GCN2-mediated signaling"/>
    <property type="evidence" value="ECO:0007669"/>
    <property type="project" value="TreeGrafter"/>
</dbReference>
<evidence type="ECO:0000313" key="5">
    <source>
        <dbReference type="Proteomes" id="UP000027265"/>
    </source>
</evidence>
<organism evidence="4 5">
    <name type="scientific">Jaapia argillacea MUCL 33604</name>
    <dbReference type="NCBI Taxonomy" id="933084"/>
    <lineage>
        <taxon>Eukaryota</taxon>
        <taxon>Fungi</taxon>
        <taxon>Dikarya</taxon>
        <taxon>Basidiomycota</taxon>
        <taxon>Agaricomycotina</taxon>
        <taxon>Agaricomycetes</taxon>
        <taxon>Agaricomycetidae</taxon>
        <taxon>Jaapiales</taxon>
        <taxon>Jaapiaceae</taxon>
        <taxon>Jaapia</taxon>
    </lineage>
</organism>
<sequence>MALCLTGLTDVKKGVTYLLWATVRYRTTPWRTGLRRYSSEGLNGWPHPIQSSTCLTDRKSTFQAHVSHLPSPILIPPFLDHLKHMESRNKRATHCMYAFRCSQGSASGQSDGGESGSGDRLARLLALNKCEDLIVVVYRWYGGVQLGSDRWRWISEVAKDALGEGGYLKKGEVGGGKEGVGLKGGKGKKRR</sequence>
<keyword evidence="5" id="KW-1185">Reference proteome</keyword>
<dbReference type="OrthoDB" id="69641at2759"/>
<dbReference type="Gene3D" id="3.30.230.30">
    <property type="entry name" value="Impact, N-terminal domain"/>
    <property type="match status" value="1"/>
</dbReference>
<dbReference type="GO" id="GO:0006446">
    <property type="term" value="P:regulation of translational initiation"/>
    <property type="evidence" value="ECO:0007669"/>
    <property type="project" value="TreeGrafter"/>
</dbReference>
<gene>
    <name evidence="4" type="ORF">JAAARDRAFT_60689</name>
</gene>
<dbReference type="HOGENOM" id="CLU_1421605_0_0_1"/>
<dbReference type="InterPro" id="IPR001498">
    <property type="entry name" value="Impact_N"/>
</dbReference>
<protein>
    <recommendedName>
        <fullName evidence="3">Impact N-terminal domain-containing protein</fullName>
    </recommendedName>
</protein>
<dbReference type="PANTHER" id="PTHR16301">
    <property type="entry name" value="IMPACT-RELATED"/>
    <property type="match status" value="1"/>
</dbReference>
<accession>A0A067PKA4</accession>
<evidence type="ECO:0000256" key="2">
    <source>
        <dbReference type="SAM" id="MobiDB-lite"/>
    </source>
</evidence>
<dbReference type="InterPro" id="IPR036956">
    <property type="entry name" value="Impact_N_sf"/>
</dbReference>
<proteinExistence type="inferred from homology"/>
<dbReference type="Pfam" id="PF01205">
    <property type="entry name" value="Impact_N"/>
    <property type="match status" value="1"/>
</dbReference>
<name>A0A067PKA4_9AGAM</name>
<feature type="region of interest" description="Disordered" evidence="2">
    <location>
        <begin position="171"/>
        <end position="191"/>
    </location>
</feature>
<dbReference type="SUPFAM" id="SSF54211">
    <property type="entry name" value="Ribosomal protein S5 domain 2-like"/>
    <property type="match status" value="1"/>
</dbReference>
<comment type="similarity">
    <text evidence="1">Belongs to the IMPACT family.</text>
</comment>
<dbReference type="InParanoid" id="A0A067PKA4"/>
<dbReference type="GO" id="GO:0005737">
    <property type="term" value="C:cytoplasm"/>
    <property type="evidence" value="ECO:0007669"/>
    <property type="project" value="TreeGrafter"/>
</dbReference>
<evidence type="ECO:0000256" key="1">
    <source>
        <dbReference type="ARBA" id="ARBA00007665"/>
    </source>
</evidence>
<reference evidence="5" key="1">
    <citation type="journal article" date="2014" name="Proc. Natl. Acad. Sci. U.S.A.">
        <title>Extensive sampling of basidiomycete genomes demonstrates inadequacy of the white-rot/brown-rot paradigm for wood decay fungi.</title>
        <authorList>
            <person name="Riley R."/>
            <person name="Salamov A.A."/>
            <person name="Brown D.W."/>
            <person name="Nagy L.G."/>
            <person name="Floudas D."/>
            <person name="Held B.W."/>
            <person name="Levasseur A."/>
            <person name="Lombard V."/>
            <person name="Morin E."/>
            <person name="Otillar R."/>
            <person name="Lindquist E.A."/>
            <person name="Sun H."/>
            <person name="LaButti K.M."/>
            <person name="Schmutz J."/>
            <person name="Jabbour D."/>
            <person name="Luo H."/>
            <person name="Baker S.E."/>
            <person name="Pisabarro A.G."/>
            <person name="Walton J.D."/>
            <person name="Blanchette R.A."/>
            <person name="Henrissat B."/>
            <person name="Martin F."/>
            <person name="Cullen D."/>
            <person name="Hibbett D.S."/>
            <person name="Grigoriev I.V."/>
        </authorList>
    </citation>
    <scope>NUCLEOTIDE SEQUENCE [LARGE SCALE GENOMIC DNA]</scope>
    <source>
        <strain evidence="5">MUCL 33604</strain>
    </source>
</reference>
<dbReference type="AlphaFoldDB" id="A0A067PKA4"/>
<dbReference type="InterPro" id="IPR020568">
    <property type="entry name" value="Ribosomal_Su5_D2-typ_SF"/>
</dbReference>